<dbReference type="InterPro" id="IPR013595">
    <property type="entry name" value="Pept_S33_TAP-like_C"/>
</dbReference>
<dbReference type="Pfam" id="PF08386">
    <property type="entry name" value="Abhydrolase_4"/>
    <property type="match status" value="1"/>
</dbReference>
<dbReference type="PANTHER" id="PTHR43248">
    <property type="entry name" value="2-SUCCINYL-6-HYDROXY-2,4-CYCLOHEXADIENE-1-CARBOXYLATE SYNTHASE"/>
    <property type="match status" value="1"/>
</dbReference>
<feature type="domain" description="Peptidase S33 tripeptidyl aminopeptidase-like C-terminal" evidence="5">
    <location>
        <begin position="477"/>
        <end position="579"/>
    </location>
</feature>
<dbReference type="Proteomes" id="UP000199063">
    <property type="component" value="Unassembled WGS sequence"/>
</dbReference>
<feature type="compositionally biased region" description="Basic and acidic residues" evidence="4">
    <location>
        <begin position="1"/>
        <end position="16"/>
    </location>
</feature>
<dbReference type="SUPFAM" id="SSF53474">
    <property type="entry name" value="alpha/beta-Hydrolases"/>
    <property type="match status" value="1"/>
</dbReference>
<evidence type="ECO:0000313" key="7">
    <source>
        <dbReference type="Proteomes" id="UP000199063"/>
    </source>
</evidence>
<evidence type="ECO:0000256" key="4">
    <source>
        <dbReference type="SAM" id="MobiDB-lite"/>
    </source>
</evidence>
<evidence type="ECO:0000259" key="5">
    <source>
        <dbReference type="Pfam" id="PF08386"/>
    </source>
</evidence>
<dbReference type="Gene3D" id="3.40.50.1820">
    <property type="entry name" value="alpha/beta hydrolase"/>
    <property type="match status" value="1"/>
</dbReference>
<gene>
    <name evidence="6" type="ORF">SAMN05444921_10340</name>
</gene>
<dbReference type="RefSeq" id="WP_093652737.1">
    <property type="nucleotide sequence ID" value="NZ_FNHI01000003.1"/>
</dbReference>
<evidence type="ECO:0000256" key="2">
    <source>
        <dbReference type="ARBA" id="ARBA00022729"/>
    </source>
</evidence>
<feature type="region of interest" description="Disordered" evidence="4">
    <location>
        <begin position="1"/>
        <end position="30"/>
    </location>
</feature>
<evidence type="ECO:0000256" key="1">
    <source>
        <dbReference type="ARBA" id="ARBA00010088"/>
    </source>
</evidence>
<sequence length="580" mass="59706">MDTRAPGHDRTGEHADTAPNRGTPARAPWAARRRAAGLRGALYRAVLAAGAPFARLDRARPAGPADGRAAAPGRGRRGTALLSAVPLALVAGAGLPGAAAADDGAAATRSQGTPASIPAAVPEGLRPFYTQRIDWETCGAVVQCGELVVPTDYADPAAGTIRLSLARVRATDPADRIGSLLYNPGGPGASGVDAVKSASEMLATPGVAARYDLVSFDPRGVGESAPVRCAPVRTAGDAPVDITPDTPAEVDGFVRSARENAAACGSGTGPRLGHVSTLETARDMDVLRAVLGDPKLNYLGVSYGTYLGTLYADLFPDRVGRLTLDAAVDPRLDALESLRGQAAGFQRALDAFLADCTKRPECPLGTDPAKAAKRLTDLLARLDRSPLPAGGAGLLDRDTTVVIMAQSLYGRDSWPALESALGAALAGNGTEFSELVEGAADNAFGQSFQAISCLDLPPAVTSSEQLQAELPSFRQASPVFGEWLGWSALNCAEWPVAAVGTPRTITAPGTPPILVVGTTRDPATPYAWAEGLAGQLESGVLLTRDGDGHSGYNVGNACVDRAVDRYLIEGLPPADGTRCA</sequence>
<dbReference type="GO" id="GO:0016787">
    <property type="term" value="F:hydrolase activity"/>
    <property type="evidence" value="ECO:0007669"/>
    <property type="project" value="UniProtKB-KW"/>
</dbReference>
<reference evidence="7" key="1">
    <citation type="submission" date="2016-10" db="EMBL/GenBank/DDBJ databases">
        <authorList>
            <person name="Varghese N."/>
            <person name="Submissions S."/>
        </authorList>
    </citation>
    <scope>NUCLEOTIDE SEQUENCE [LARGE SCALE GENOMIC DNA]</scope>
    <source>
        <strain evidence="7">CGMCC 4.7042</strain>
    </source>
</reference>
<evidence type="ECO:0000256" key="3">
    <source>
        <dbReference type="ARBA" id="ARBA00022801"/>
    </source>
</evidence>
<dbReference type="STRING" id="1196353.SAMN05444921_10340"/>
<dbReference type="InterPro" id="IPR051601">
    <property type="entry name" value="Serine_prot/Carboxylest_S33"/>
</dbReference>
<accession>A0A1G9PSN3</accession>
<dbReference type="AlphaFoldDB" id="A0A1G9PSN3"/>
<comment type="similarity">
    <text evidence="1">Belongs to the peptidase S33 family.</text>
</comment>
<evidence type="ECO:0000313" key="6">
    <source>
        <dbReference type="EMBL" id="SDM01794.1"/>
    </source>
</evidence>
<keyword evidence="3 6" id="KW-0378">Hydrolase</keyword>
<name>A0A1G9PSN3_9ACTN</name>
<keyword evidence="2" id="KW-0732">Signal</keyword>
<organism evidence="6 7">
    <name type="scientific">Streptomyces wuyuanensis</name>
    <dbReference type="NCBI Taxonomy" id="1196353"/>
    <lineage>
        <taxon>Bacteria</taxon>
        <taxon>Bacillati</taxon>
        <taxon>Actinomycetota</taxon>
        <taxon>Actinomycetes</taxon>
        <taxon>Kitasatosporales</taxon>
        <taxon>Streptomycetaceae</taxon>
        <taxon>Streptomyces</taxon>
    </lineage>
</organism>
<dbReference type="GeneID" id="40828477"/>
<dbReference type="EMBL" id="FNHI01000003">
    <property type="protein sequence ID" value="SDM01794.1"/>
    <property type="molecule type" value="Genomic_DNA"/>
</dbReference>
<dbReference type="InterPro" id="IPR029058">
    <property type="entry name" value="AB_hydrolase_fold"/>
</dbReference>
<dbReference type="PANTHER" id="PTHR43248:SF29">
    <property type="entry name" value="TRIPEPTIDYL AMINOPEPTIDASE"/>
    <property type="match status" value="1"/>
</dbReference>
<proteinExistence type="inferred from homology"/>
<keyword evidence="7" id="KW-1185">Reference proteome</keyword>
<protein>
    <submittedName>
        <fullName evidence="6">Alpha/beta hydrolase fold</fullName>
    </submittedName>
</protein>
<dbReference type="OrthoDB" id="4498590at2"/>